<accession>A9SCT9</accession>
<dbReference type="Gramene" id="Pp3c15_23690V3.2">
    <property type="protein sequence ID" value="Pp3c15_23690V3.2"/>
    <property type="gene ID" value="Pp3c15_23690"/>
</dbReference>
<evidence type="ECO:0000313" key="1">
    <source>
        <dbReference type="EnsemblPlants" id="Pp3c15_23690V3.2"/>
    </source>
</evidence>
<reference evidence="1 2" key="2">
    <citation type="journal article" date="2018" name="Plant J.">
        <title>The Physcomitrella patens chromosome-scale assembly reveals moss genome structure and evolution.</title>
        <authorList>
            <person name="Lang D."/>
            <person name="Ullrich K.K."/>
            <person name="Murat F."/>
            <person name="Fuchs J."/>
            <person name="Jenkins J."/>
            <person name="Haas F.B."/>
            <person name="Piednoel M."/>
            <person name="Gundlach H."/>
            <person name="Van Bel M."/>
            <person name="Meyberg R."/>
            <person name="Vives C."/>
            <person name="Morata J."/>
            <person name="Symeonidi A."/>
            <person name="Hiss M."/>
            <person name="Muchero W."/>
            <person name="Kamisugi Y."/>
            <person name="Saleh O."/>
            <person name="Blanc G."/>
            <person name="Decker E.L."/>
            <person name="van Gessel N."/>
            <person name="Grimwood J."/>
            <person name="Hayes R.D."/>
            <person name="Graham S.W."/>
            <person name="Gunter L.E."/>
            <person name="McDaniel S.F."/>
            <person name="Hoernstein S.N.W."/>
            <person name="Larsson A."/>
            <person name="Li F.W."/>
            <person name="Perroud P.F."/>
            <person name="Phillips J."/>
            <person name="Ranjan P."/>
            <person name="Rokshar D.S."/>
            <person name="Rothfels C.J."/>
            <person name="Schneider L."/>
            <person name="Shu S."/>
            <person name="Stevenson D.W."/>
            <person name="Thummler F."/>
            <person name="Tillich M."/>
            <person name="Villarreal Aguilar J.C."/>
            <person name="Widiez T."/>
            <person name="Wong G.K."/>
            <person name="Wymore A."/>
            <person name="Zhang Y."/>
            <person name="Zimmer A.D."/>
            <person name="Quatrano R.S."/>
            <person name="Mayer K.F.X."/>
            <person name="Goodstein D."/>
            <person name="Casacuberta J.M."/>
            <person name="Vandepoele K."/>
            <person name="Reski R."/>
            <person name="Cuming A.C."/>
            <person name="Tuskan G.A."/>
            <person name="Maumus F."/>
            <person name="Salse J."/>
            <person name="Schmutz J."/>
            <person name="Rensing S.A."/>
        </authorList>
    </citation>
    <scope>NUCLEOTIDE SEQUENCE [LARGE SCALE GENOMIC DNA]</scope>
    <source>
        <strain evidence="1 2">cv. Gransden 2004</strain>
    </source>
</reference>
<dbReference type="HOGENOM" id="CLU_035095_0_0_1"/>
<reference evidence="1" key="3">
    <citation type="submission" date="2020-12" db="UniProtKB">
        <authorList>
            <consortium name="EnsemblPlants"/>
        </authorList>
    </citation>
    <scope>IDENTIFICATION</scope>
</reference>
<proteinExistence type="predicted"/>
<reference evidence="1 2" key="1">
    <citation type="journal article" date="2008" name="Science">
        <title>The Physcomitrella genome reveals evolutionary insights into the conquest of land by plants.</title>
        <authorList>
            <person name="Rensing S."/>
            <person name="Lang D."/>
            <person name="Zimmer A."/>
            <person name="Terry A."/>
            <person name="Salamov A."/>
            <person name="Shapiro H."/>
            <person name="Nishiyama T."/>
            <person name="Perroud P.-F."/>
            <person name="Lindquist E."/>
            <person name="Kamisugi Y."/>
            <person name="Tanahashi T."/>
            <person name="Sakakibara K."/>
            <person name="Fujita T."/>
            <person name="Oishi K."/>
            <person name="Shin-I T."/>
            <person name="Kuroki Y."/>
            <person name="Toyoda A."/>
            <person name="Suzuki Y."/>
            <person name="Hashimoto A."/>
            <person name="Yamaguchi K."/>
            <person name="Sugano A."/>
            <person name="Kohara Y."/>
            <person name="Fujiyama A."/>
            <person name="Anterola A."/>
            <person name="Aoki S."/>
            <person name="Ashton N."/>
            <person name="Barbazuk W.B."/>
            <person name="Barker E."/>
            <person name="Bennetzen J."/>
            <person name="Bezanilla M."/>
            <person name="Blankenship R."/>
            <person name="Cho S.H."/>
            <person name="Dutcher S."/>
            <person name="Estelle M."/>
            <person name="Fawcett J.A."/>
            <person name="Gundlach H."/>
            <person name="Hanada K."/>
            <person name="Heyl A."/>
            <person name="Hicks K.A."/>
            <person name="Hugh J."/>
            <person name="Lohr M."/>
            <person name="Mayer K."/>
            <person name="Melkozernov A."/>
            <person name="Murata T."/>
            <person name="Nelson D."/>
            <person name="Pils B."/>
            <person name="Prigge M."/>
            <person name="Reiss B."/>
            <person name="Renner T."/>
            <person name="Rombauts S."/>
            <person name="Rushton P."/>
            <person name="Sanderfoot A."/>
            <person name="Schween G."/>
            <person name="Shiu S.-H."/>
            <person name="Stueber K."/>
            <person name="Theodoulou F.L."/>
            <person name="Tu H."/>
            <person name="Van de Peer Y."/>
            <person name="Verrier P.J."/>
            <person name="Waters E."/>
            <person name="Wood A."/>
            <person name="Yang L."/>
            <person name="Cove D."/>
            <person name="Cuming A."/>
            <person name="Hasebe M."/>
            <person name="Lucas S."/>
            <person name="Mishler D.B."/>
            <person name="Reski R."/>
            <person name="Grigoriev I."/>
            <person name="Quatrano R.S."/>
            <person name="Boore J.L."/>
        </authorList>
    </citation>
    <scope>NUCLEOTIDE SEQUENCE [LARGE SCALE GENOMIC DNA]</scope>
    <source>
        <strain evidence="1 2">cv. Gransden 2004</strain>
    </source>
</reference>
<dbReference type="Gene3D" id="2.120.10.80">
    <property type="entry name" value="Kelch-type beta propeller"/>
    <property type="match status" value="1"/>
</dbReference>
<protein>
    <submittedName>
        <fullName evidence="1">Uncharacterized protein</fullName>
    </submittedName>
</protein>
<dbReference type="PANTHER" id="PTHR31672">
    <property type="entry name" value="BNACNNG10540D PROTEIN"/>
    <property type="match status" value="1"/>
</dbReference>
<dbReference type="SUPFAM" id="SSF117281">
    <property type="entry name" value="Kelch motif"/>
    <property type="match status" value="1"/>
</dbReference>
<dbReference type="InParanoid" id="A9SCT9"/>
<dbReference type="AlphaFoldDB" id="A9SCT9"/>
<dbReference type="InterPro" id="IPR015915">
    <property type="entry name" value="Kelch-typ_b-propeller"/>
</dbReference>
<dbReference type="InterPro" id="IPR050796">
    <property type="entry name" value="SCF_F-box_component"/>
</dbReference>
<keyword evidence="2" id="KW-1185">Reference proteome</keyword>
<gene>
    <name evidence="1" type="primary">LOC112292302</name>
</gene>
<dbReference type="PANTHER" id="PTHR31672:SF2">
    <property type="entry name" value="F-BOX DOMAIN-CONTAINING PROTEIN"/>
    <property type="match status" value="1"/>
</dbReference>
<dbReference type="EnsemblPlants" id="Pp3c15_23690V3.2">
    <property type="protein sequence ID" value="Pp3c15_23690V3.2"/>
    <property type="gene ID" value="Pp3c15_23690"/>
</dbReference>
<name>A9SCT9_PHYPA</name>
<dbReference type="EMBL" id="ABEU02000015">
    <property type="status" value="NOT_ANNOTATED_CDS"/>
    <property type="molecule type" value="Genomic_DNA"/>
</dbReference>
<evidence type="ECO:0000313" key="2">
    <source>
        <dbReference type="Proteomes" id="UP000006727"/>
    </source>
</evidence>
<sequence>MGAGTSSIESVANQFRSWMGLSNAEPRLGQHAGLLKGITEPEVKEYIEYCCHDLMPLGSEEIDERLLISRVPNDWSSCPAHVQNRLISKHSCKELIQLKTDIFRDVIDNDGFHHFRAEIRPREAVLTALHFVTLDGILECKGYDTITSTWCTLPPFNMLPRLDEDVFQAHSICGAGGMLCANVGKLQDKLITFNPLARSWKELPRLNHPRSPVLMHMIFNQEDNSYKVIVAGSSRLDEGHLSKITEVFDSRTWVWKVTGDLPGPQFGLNDYQTGVYSDGILYCIAFLGDGEGKGIIAYNIEEEKWLVDRTCLLPNYNSSNIMQLVESKGQVYLFSELERHDDEQDDPCIVHRVEHRIDVLIPEEMNLHSRKAWRNVITDTKVGYVGLQLYPEYTCVPLGEGKLCVFNSIEHVGIVYDIENEKRCESTLQPPTRFGSEDMVPFPPGIMTNIVFAVVAMTQPLSDATDSNSPPI</sequence>
<dbReference type="Proteomes" id="UP000006727">
    <property type="component" value="Chromosome 15"/>
</dbReference>
<organism evidence="1 2">
    <name type="scientific">Physcomitrium patens</name>
    <name type="common">Spreading-leaved earth moss</name>
    <name type="synonym">Physcomitrella patens</name>
    <dbReference type="NCBI Taxonomy" id="3218"/>
    <lineage>
        <taxon>Eukaryota</taxon>
        <taxon>Viridiplantae</taxon>
        <taxon>Streptophyta</taxon>
        <taxon>Embryophyta</taxon>
        <taxon>Bryophyta</taxon>
        <taxon>Bryophytina</taxon>
        <taxon>Bryopsida</taxon>
        <taxon>Funariidae</taxon>
        <taxon>Funariales</taxon>
        <taxon>Funariaceae</taxon>
        <taxon>Physcomitrium</taxon>
    </lineage>
</organism>